<keyword evidence="3" id="KW-0809">Transit peptide</keyword>
<accession>A0AAD6EVE5</accession>
<evidence type="ECO:0000256" key="1">
    <source>
        <dbReference type="ARBA" id="ARBA00007626"/>
    </source>
</evidence>
<name>A0AAD6EVE5_9POAL</name>
<feature type="repeat" description="PPR" evidence="4">
    <location>
        <begin position="589"/>
        <end position="623"/>
    </location>
</feature>
<evidence type="ECO:0008006" key="7">
    <source>
        <dbReference type="Google" id="ProtNLM"/>
    </source>
</evidence>
<dbReference type="PROSITE" id="PS51375">
    <property type="entry name" value="PPR"/>
    <property type="match status" value="1"/>
</dbReference>
<dbReference type="PANTHER" id="PTHR46598:SF1">
    <property type="entry name" value="OS10G0422566 PROTEIN"/>
    <property type="match status" value="1"/>
</dbReference>
<organism evidence="5 6">
    <name type="scientific">Rhynchospora tenuis</name>
    <dbReference type="NCBI Taxonomy" id="198213"/>
    <lineage>
        <taxon>Eukaryota</taxon>
        <taxon>Viridiplantae</taxon>
        <taxon>Streptophyta</taxon>
        <taxon>Embryophyta</taxon>
        <taxon>Tracheophyta</taxon>
        <taxon>Spermatophyta</taxon>
        <taxon>Magnoliopsida</taxon>
        <taxon>Liliopsida</taxon>
        <taxon>Poales</taxon>
        <taxon>Cyperaceae</taxon>
        <taxon>Cyperoideae</taxon>
        <taxon>Rhynchosporeae</taxon>
        <taxon>Rhynchospora</taxon>
    </lineage>
</organism>
<dbReference type="Gene3D" id="1.25.40.10">
    <property type="entry name" value="Tetratricopeptide repeat domain"/>
    <property type="match status" value="3"/>
</dbReference>
<evidence type="ECO:0000313" key="6">
    <source>
        <dbReference type="Proteomes" id="UP001210211"/>
    </source>
</evidence>
<dbReference type="PANTHER" id="PTHR46598">
    <property type="entry name" value="BNAC05G43320D PROTEIN"/>
    <property type="match status" value="1"/>
</dbReference>
<dbReference type="Proteomes" id="UP001210211">
    <property type="component" value="Unassembled WGS sequence"/>
</dbReference>
<dbReference type="Pfam" id="PF13041">
    <property type="entry name" value="PPR_2"/>
    <property type="match status" value="1"/>
</dbReference>
<keyword evidence="6" id="KW-1185">Reference proteome</keyword>
<keyword evidence="2" id="KW-0677">Repeat</keyword>
<dbReference type="EMBL" id="JAMRDG010000001">
    <property type="protein sequence ID" value="KAJ3702460.1"/>
    <property type="molecule type" value="Genomic_DNA"/>
</dbReference>
<protein>
    <recommendedName>
        <fullName evidence="7">Pentatricopeptide repeat-containing protein</fullName>
    </recommendedName>
</protein>
<dbReference type="InterPro" id="IPR002885">
    <property type="entry name" value="PPR_rpt"/>
</dbReference>
<evidence type="ECO:0000313" key="5">
    <source>
        <dbReference type="EMBL" id="KAJ3702460.1"/>
    </source>
</evidence>
<proteinExistence type="inferred from homology"/>
<evidence type="ECO:0000256" key="2">
    <source>
        <dbReference type="ARBA" id="ARBA00022737"/>
    </source>
</evidence>
<comment type="caution">
    <text evidence="5">The sequence shown here is derived from an EMBL/GenBank/DDBJ whole genome shotgun (WGS) entry which is preliminary data.</text>
</comment>
<sequence>MLSWRKICTSSQVVLHLVNYTVYTTKQSSLYYTCYRAPPEPSLDSLKISDTGTVTRDPIFRSSLSTLPEPLLVQTFDPARFTRELESAVNEKRLEVAWIAYEKQLHTDGLPCKSVLIKLIMVLTESFDSQWLKKAYDIVDLAFEQNKHELLERDPLIYLSFILARFNLPVLSINIMRKLIKLELYPPVAAWSGIVGHMCQTEIGSYLASELIMEIGFLFKDNRVDPRKEINGPLLSMKPNSFIFNMVLTGCLVFGSTKKAEQLLDLIPWIKLQPKADLLITMARVYEKNGRSNEVRKLKRHVDKSSGITDLDIQEFYDCLMSCNLKLGDLGSCVDMVFDMLRKANEAKKSLEDSQPVVEIIRDEKTKLPFPYQKTVNDSILIKTQPPSFLSFCKDANFLRPETEAKELLRSLLNRLRAQADLIKSGHGILHPTEKLYAKLIRALLEAGRITDLASFLITAGKLESPVFVESSAVVQVINACISLGFLDHAHDLLYEMRCSGIRICSSVYLNLLTAYFRDNRQEEIIALLKESRQAGVQLDLGYYEARIQSQTVQNNPNTADSSINPLDEASLTAKLMEEIKQSYSTDYELHDWNNTIHFFCKKRLMDDAQKALSKMRCAGHTPNVQTYHSLVTAYMAIGGKNTEGAELWGEMKVLAGLNSLKLDQELLDSLLHCFVCGGFFLRAMEVIEMMEREDMFIDKYKYRLLWLKYDKTLYRRKARKMETEAQLRRREAASAFKRWIGLI</sequence>
<evidence type="ECO:0000256" key="3">
    <source>
        <dbReference type="ARBA" id="ARBA00022946"/>
    </source>
</evidence>
<dbReference type="InterPro" id="IPR011990">
    <property type="entry name" value="TPR-like_helical_dom_sf"/>
</dbReference>
<evidence type="ECO:0000256" key="4">
    <source>
        <dbReference type="PROSITE-ProRule" id="PRU00708"/>
    </source>
</evidence>
<reference evidence="5 6" key="1">
    <citation type="journal article" date="2022" name="Cell">
        <title>Repeat-based holocentromeres influence genome architecture and karyotype evolution.</title>
        <authorList>
            <person name="Hofstatter P.G."/>
            <person name="Thangavel G."/>
            <person name="Lux T."/>
            <person name="Neumann P."/>
            <person name="Vondrak T."/>
            <person name="Novak P."/>
            <person name="Zhang M."/>
            <person name="Costa L."/>
            <person name="Castellani M."/>
            <person name="Scott A."/>
            <person name="Toegelov H."/>
            <person name="Fuchs J."/>
            <person name="Mata-Sucre Y."/>
            <person name="Dias Y."/>
            <person name="Vanzela A.L.L."/>
            <person name="Huettel B."/>
            <person name="Almeida C.C.S."/>
            <person name="Simkova H."/>
            <person name="Souza G."/>
            <person name="Pedrosa-Harand A."/>
            <person name="Macas J."/>
            <person name="Mayer K.F.X."/>
            <person name="Houben A."/>
            <person name="Marques A."/>
        </authorList>
    </citation>
    <scope>NUCLEOTIDE SEQUENCE [LARGE SCALE GENOMIC DNA]</scope>
    <source>
        <strain evidence="5">RhyTen1mFocal</strain>
    </source>
</reference>
<dbReference type="AlphaFoldDB" id="A0AAD6EVE5"/>
<comment type="similarity">
    <text evidence="1">Belongs to the PPR family. P subfamily.</text>
</comment>
<gene>
    <name evidence="5" type="ORF">LUZ61_006165</name>
</gene>
<dbReference type="Pfam" id="PF01535">
    <property type="entry name" value="PPR"/>
    <property type="match status" value="1"/>
</dbReference>